<name>A0A6J6SD79_9ZZZZ</name>
<evidence type="ECO:0000259" key="1">
    <source>
        <dbReference type="Pfam" id="PF14240"/>
    </source>
</evidence>
<organism evidence="2">
    <name type="scientific">freshwater metagenome</name>
    <dbReference type="NCBI Taxonomy" id="449393"/>
    <lineage>
        <taxon>unclassified sequences</taxon>
        <taxon>metagenomes</taxon>
        <taxon>ecological metagenomes</taxon>
    </lineage>
</organism>
<sequence>MKTPGTHPGRLALMATVAIALIAMLTLGVQTASQGVPGPPKPGTTCKTKGERLPGGFVCVKKKGKLVWAVTVDTSGSAPSASPQASAAGSATGVGSSGFTNAKGYGAWTPTSSNALFTSGSQPVGSQVSTSKATVGSIFLCRAMNGMGGASVVGPWIVGSRWYPGQKVKVDGARNLNGSVSGSVSGGRRVISGNGLPATSLAGEFPISSSSEAYKYDRNPNSIQGYSLNVSVPALPRVASSPSCLDGGAIGYTTNGVAIYNALDGGGRDAAAHETLDKCWGHPERSGQYHFHTMSTCVGGGSATVNSPVWGFMLDGFPITGPWENGVMLKTADLDVCHGKVSTIILDGESVSMYHYVATEDYPYTAGCYRGSR</sequence>
<dbReference type="PANTHER" id="PTHR30289">
    <property type="entry name" value="UNCHARACTERIZED PROTEIN YBCL-RELATED"/>
    <property type="match status" value="1"/>
</dbReference>
<dbReference type="EMBL" id="CAEZYW010000029">
    <property type="protein sequence ID" value="CAB4732881.1"/>
    <property type="molecule type" value="Genomic_DNA"/>
</dbReference>
<proteinExistence type="predicted"/>
<gene>
    <name evidence="2" type="ORF">UFOPK2786_00297</name>
    <name evidence="3" type="ORF">UFOPK4061_01104</name>
</gene>
<reference evidence="2" key="1">
    <citation type="submission" date="2020-05" db="EMBL/GenBank/DDBJ databases">
        <authorList>
            <person name="Chiriac C."/>
            <person name="Salcher M."/>
            <person name="Ghai R."/>
            <person name="Kavagutti S V."/>
        </authorList>
    </citation>
    <scope>NUCLEOTIDE SEQUENCE</scope>
</reference>
<dbReference type="AlphaFoldDB" id="A0A6J6SD79"/>
<accession>A0A6J6SD79</accession>
<dbReference type="Pfam" id="PF14240">
    <property type="entry name" value="YHYH"/>
    <property type="match status" value="1"/>
</dbReference>
<feature type="domain" description="YHYH" evidence="1">
    <location>
        <begin position="230"/>
        <end position="323"/>
    </location>
</feature>
<evidence type="ECO:0000313" key="2">
    <source>
        <dbReference type="EMBL" id="CAB4732881.1"/>
    </source>
</evidence>
<evidence type="ECO:0000313" key="3">
    <source>
        <dbReference type="EMBL" id="CAB5015694.1"/>
    </source>
</evidence>
<protein>
    <submittedName>
        <fullName evidence="2">Unannotated protein</fullName>
    </submittedName>
</protein>
<dbReference type="InterPro" id="IPR025924">
    <property type="entry name" value="YHYH_dom"/>
</dbReference>
<dbReference type="EMBL" id="CAFBPD010000193">
    <property type="protein sequence ID" value="CAB5015694.1"/>
    <property type="molecule type" value="Genomic_DNA"/>
</dbReference>
<dbReference type="PANTHER" id="PTHR30289:SF8">
    <property type="entry name" value="YHYH DOMAIN-CONTAINING PROTEIN"/>
    <property type="match status" value="1"/>
</dbReference>